<dbReference type="EC" id="2.4.2.31" evidence="6"/>
<proteinExistence type="inferred from homology"/>
<evidence type="ECO:0000256" key="2">
    <source>
        <dbReference type="ARBA" id="ARBA00022676"/>
    </source>
</evidence>
<comment type="catalytic activity">
    <reaction evidence="5 6">
        <text>L-arginyl-[protein] + NAD(+) = N(omega)-(ADP-D-ribosyl)-L-arginyl-[protein] + nicotinamide + H(+)</text>
        <dbReference type="Rhea" id="RHEA:19149"/>
        <dbReference type="Rhea" id="RHEA-COMP:10532"/>
        <dbReference type="Rhea" id="RHEA-COMP:15087"/>
        <dbReference type="ChEBI" id="CHEBI:15378"/>
        <dbReference type="ChEBI" id="CHEBI:17154"/>
        <dbReference type="ChEBI" id="CHEBI:29965"/>
        <dbReference type="ChEBI" id="CHEBI:57540"/>
        <dbReference type="ChEBI" id="CHEBI:142554"/>
        <dbReference type="EC" id="2.4.2.31"/>
    </reaction>
</comment>
<comment type="caution">
    <text evidence="9">The sequence shown here is derived from an EMBL/GenBank/DDBJ whole genome shotgun (WGS) entry which is preliminary data.</text>
</comment>
<feature type="compositionally biased region" description="Polar residues" evidence="7">
    <location>
        <begin position="90"/>
        <end position="102"/>
    </location>
</feature>
<dbReference type="GO" id="GO:0016779">
    <property type="term" value="F:nucleotidyltransferase activity"/>
    <property type="evidence" value="ECO:0007669"/>
    <property type="project" value="UniProtKB-KW"/>
</dbReference>
<keyword evidence="2 6" id="KW-0328">Glycosyltransferase</keyword>
<evidence type="ECO:0000256" key="6">
    <source>
        <dbReference type="RuleBase" id="RU361228"/>
    </source>
</evidence>
<keyword evidence="6" id="KW-0521">NADP</keyword>
<dbReference type="SUPFAM" id="SSF56399">
    <property type="entry name" value="ADP-ribosylation"/>
    <property type="match status" value="1"/>
</dbReference>
<accession>A0A813STK3</accession>
<feature type="compositionally biased region" description="Basic residues" evidence="7">
    <location>
        <begin position="80"/>
        <end position="89"/>
    </location>
</feature>
<dbReference type="GO" id="GO:0106274">
    <property type="term" value="F:NAD+-protein-arginine ADP-ribosyltransferase activity"/>
    <property type="evidence" value="ECO:0007669"/>
    <property type="project" value="UniProtKB-EC"/>
</dbReference>
<evidence type="ECO:0000256" key="1">
    <source>
        <dbReference type="ARBA" id="ARBA00009558"/>
    </source>
</evidence>
<keyword evidence="8" id="KW-0472">Membrane</keyword>
<protein>
    <recommendedName>
        <fullName evidence="6">NAD(P)(+)--arginine ADP-ribosyltransferase</fullName>
        <ecNumber evidence="6">2.4.2.31</ecNumber>
    </recommendedName>
    <alternativeName>
        <fullName evidence="6">Mono(ADP-ribosyl)transferase</fullName>
    </alternativeName>
</protein>
<feature type="compositionally biased region" description="Acidic residues" evidence="7">
    <location>
        <begin position="115"/>
        <end position="124"/>
    </location>
</feature>
<comment type="similarity">
    <text evidence="1 6">Belongs to the Arg-specific ADP-ribosyltransferase family.</text>
</comment>
<feature type="compositionally biased region" description="Basic and acidic residues" evidence="7">
    <location>
        <begin position="103"/>
        <end position="114"/>
    </location>
</feature>
<organism evidence="9 10">
    <name type="scientific">Adineta steineri</name>
    <dbReference type="NCBI Taxonomy" id="433720"/>
    <lineage>
        <taxon>Eukaryota</taxon>
        <taxon>Metazoa</taxon>
        <taxon>Spiralia</taxon>
        <taxon>Gnathifera</taxon>
        <taxon>Rotifera</taxon>
        <taxon>Eurotatoria</taxon>
        <taxon>Bdelloidea</taxon>
        <taxon>Adinetida</taxon>
        <taxon>Adinetidae</taxon>
        <taxon>Adineta</taxon>
    </lineage>
</organism>
<dbReference type="Gene3D" id="3.90.176.10">
    <property type="entry name" value="Toxin ADP-ribosyltransferase, Chain A, domain 1"/>
    <property type="match status" value="1"/>
</dbReference>
<keyword evidence="4" id="KW-0548">Nucleotidyltransferase</keyword>
<evidence type="ECO:0000256" key="7">
    <source>
        <dbReference type="SAM" id="MobiDB-lite"/>
    </source>
</evidence>
<keyword evidence="3 6" id="KW-0808">Transferase</keyword>
<keyword evidence="8" id="KW-1133">Transmembrane helix</keyword>
<dbReference type="InterPro" id="IPR000768">
    <property type="entry name" value="ART"/>
</dbReference>
<keyword evidence="6" id="KW-0520">NAD</keyword>
<feature type="transmembrane region" description="Helical" evidence="8">
    <location>
        <begin position="384"/>
        <end position="405"/>
    </location>
</feature>
<dbReference type="EMBL" id="CAJNOG010000031">
    <property type="protein sequence ID" value="CAF0801148.1"/>
    <property type="molecule type" value="Genomic_DNA"/>
</dbReference>
<evidence type="ECO:0000256" key="4">
    <source>
        <dbReference type="ARBA" id="ARBA00022695"/>
    </source>
</evidence>
<dbReference type="AlphaFoldDB" id="A0A813STK3"/>
<evidence type="ECO:0000313" key="10">
    <source>
        <dbReference type="Proteomes" id="UP000663845"/>
    </source>
</evidence>
<dbReference type="Proteomes" id="UP000663845">
    <property type="component" value="Unassembled WGS sequence"/>
</dbReference>
<keyword evidence="8" id="KW-0812">Transmembrane</keyword>
<reference evidence="9" key="1">
    <citation type="submission" date="2021-02" db="EMBL/GenBank/DDBJ databases">
        <authorList>
            <person name="Nowell W R."/>
        </authorList>
    </citation>
    <scope>NUCLEOTIDE SEQUENCE</scope>
</reference>
<evidence type="ECO:0000313" key="9">
    <source>
        <dbReference type="EMBL" id="CAF0801148.1"/>
    </source>
</evidence>
<name>A0A813STK3_9BILA</name>
<feature type="region of interest" description="Disordered" evidence="7">
    <location>
        <begin position="80"/>
        <end position="136"/>
    </location>
</feature>
<evidence type="ECO:0000256" key="5">
    <source>
        <dbReference type="ARBA" id="ARBA00047597"/>
    </source>
</evidence>
<evidence type="ECO:0000256" key="8">
    <source>
        <dbReference type="SAM" id="Phobius"/>
    </source>
</evidence>
<evidence type="ECO:0000256" key="3">
    <source>
        <dbReference type="ARBA" id="ARBA00022679"/>
    </source>
</evidence>
<feature type="compositionally biased region" description="Basic and acidic residues" evidence="7">
    <location>
        <begin position="125"/>
        <end position="136"/>
    </location>
</feature>
<dbReference type="PROSITE" id="PS51996">
    <property type="entry name" value="TR_MART"/>
    <property type="match status" value="1"/>
</dbReference>
<gene>
    <name evidence="9" type="ORF">JYZ213_LOCUS5262</name>
</gene>
<sequence>MQTNNLPIYTMQTEVPLKNQQINYHQPKSSRNVRIQTKLTAKRLDDEPENFEEYIRTKNIGIQTASTDIVLDDNVENRRKYSRNQRRNIKNSSTDENLTQEGTRGERQRVRLVEDSDIDGNGSDEQDKQITENITKDINKSDGAELSPIAGYSEEPLLPLARACAPLTEIFHNLSFYVDLALTETPEQPPDGLSIDESAAIRLYTIEWDRPHRSLYSLLNFNLKNNDREALRPYFKYIKLFLTALIKLPCVPSLTVWRGVTKDLSGEFPPGTALTWWAFSSCTTEMTVLENDMYLGQEGDRTLFSVEAINGRTIKAHSHFITEDEIVLMPGTHMIVQSQLSPAANLYIIHLKQIEPKVMTLEPPFGGAHIYPKIKRPFYQKKRFMIPTCLLLTLCIAGVIIGVVLGTQLI</sequence>
<dbReference type="Pfam" id="PF01129">
    <property type="entry name" value="ART"/>
    <property type="match status" value="1"/>
</dbReference>